<dbReference type="EMBL" id="JAAZON010000106">
    <property type="protein sequence ID" value="NMC62058.1"/>
    <property type="molecule type" value="Genomic_DNA"/>
</dbReference>
<evidence type="ECO:0000313" key="2">
    <source>
        <dbReference type="EMBL" id="NMC62058.1"/>
    </source>
</evidence>
<proteinExistence type="predicted"/>
<accession>A0A7X9FQK9</accession>
<organism evidence="2 3">
    <name type="scientific">SAR324 cluster bacterium</name>
    <dbReference type="NCBI Taxonomy" id="2024889"/>
    <lineage>
        <taxon>Bacteria</taxon>
        <taxon>Deltaproteobacteria</taxon>
        <taxon>SAR324 cluster</taxon>
    </lineage>
</organism>
<feature type="transmembrane region" description="Helical" evidence="1">
    <location>
        <begin position="21"/>
        <end position="39"/>
    </location>
</feature>
<protein>
    <submittedName>
        <fullName evidence="2">DUF3313 domain-containing protein</fullName>
    </submittedName>
</protein>
<sequence>MEQTQTEDRIDSTNKRKITGILFILFLIGIASCTVFKAAPIAPTSFLQHGAEMQHLPEEFPFDSVWIADKEKLSILCMRFSRLILSPVQSNLAEEKIRDLDFASDILKDRIEELHEMARYIEVRFESEINDIIGRPIQIVEAPVPDTLGIELALIEVRPRNTAISIVGTVGGILVPFGGVVRLFGKGSIAIEGKIKDAYTQELLFEFKDREIDKTAPFSIKDFQRYAHIREVIDEWSKDFGKLIATNFKQKIPEGVPVTIDPF</sequence>
<keyword evidence="1" id="KW-0472">Membrane</keyword>
<dbReference type="Pfam" id="PF11769">
    <property type="entry name" value="DUF3313"/>
    <property type="match status" value="1"/>
</dbReference>
<keyword evidence="1" id="KW-1133">Transmembrane helix</keyword>
<dbReference type="AlphaFoldDB" id="A0A7X9FQK9"/>
<gene>
    <name evidence="2" type="ORF">GYA55_02715</name>
</gene>
<comment type="caution">
    <text evidence="2">The sequence shown here is derived from an EMBL/GenBank/DDBJ whole genome shotgun (WGS) entry which is preliminary data.</text>
</comment>
<evidence type="ECO:0000256" key="1">
    <source>
        <dbReference type="SAM" id="Phobius"/>
    </source>
</evidence>
<dbReference type="Proteomes" id="UP000524246">
    <property type="component" value="Unassembled WGS sequence"/>
</dbReference>
<dbReference type="InterPro" id="IPR021747">
    <property type="entry name" value="DUF3313"/>
</dbReference>
<reference evidence="2 3" key="1">
    <citation type="journal article" date="2020" name="Biotechnol. Biofuels">
        <title>New insights from the biogas microbiome by comprehensive genome-resolved metagenomics of nearly 1600 species originating from multiple anaerobic digesters.</title>
        <authorList>
            <person name="Campanaro S."/>
            <person name="Treu L."/>
            <person name="Rodriguez-R L.M."/>
            <person name="Kovalovszki A."/>
            <person name="Ziels R.M."/>
            <person name="Maus I."/>
            <person name="Zhu X."/>
            <person name="Kougias P.G."/>
            <person name="Basile A."/>
            <person name="Luo G."/>
            <person name="Schluter A."/>
            <person name="Konstantinidis K.T."/>
            <person name="Angelidaki I."/>
        </authorList>
    </citation>
    <scope>NUCLEOTIDE SEQUENCE [LARGE SCALE GENOMIC DNA]</scope>
    <source>
        <strain evidence="2">AS27yjCOA_65</strain>
    </source>
</reference>
<evidence type="ECO:0000313" key="3">
    <source>
        <dbReference type="Proteomes" id="UP000524246"/>
    </source>
</evidence>
<name>A0A7X9FQK9_9DELT</name>
<keyword evidence="1" id="KW-0812">Transmembrane</keyword>